<name>A0ABR1D471_NECAM</name>
<protein>
    <submittedName>
        <fullName evidence="1">Uncharacterized protein</fullName>
    </submittedName>
</protein>
<accession>A0ABR1D471</accession>
<dbReference type="EMBL" id="JAVFWL010000003">
    <property type="protein sequence ID" value="KAK6745341.1"/>
    <property type="molecule type" value="Genomic_DNA"/>
</dbReference>
<proteinExistence type="predicted"/>
<keyword evidence="2" id="KW-1185">Reference proteome</keyword>
<sequence>MSPIQGDYVDYFNDDITHGHYWFNKMPLWISARRLGRPATRWSDFFTKSFKENYGALRVPRERRNLWATLARAREKWKNNWRPLDQFEDQRESRWKDIRSFAPLQLNITEAAACTKESKGDIRCTTGRQPSRWSNSSVKSFKVRVDPPRVPRETPHCAALHARRSSDCTNFECPNLVHKLHKQLCALIYMYMRVQNCLENDRNLG</sequence>
<reference evidence="1 2" key="1">
    <citation type="submission" date="2023-08" db="EMBL/GenBank/DDBJ databases">
        <title>A Necator americanus chromosomal reference genome.</title>
        <authorList>
            <person name="Ilik V."/>
            <person name="Petrzelkova K.J."/>
            <person name="Pardy F."/>
            <person name="Fuh T."/>
            <person name="Niatou-Singa F.S."/>
            <person name="Gouil Q."/>
            <person name="Baker L."/>
            <person name="Ritchie M.E."/>
            <person name="Jex A.R."/>
            <person name="Gazzola D."/>
            <person name="Li H."/>
            <person name="Toshio Fujiwara R."/>
            <person name="Zhan B."/>
            <person name="Aroian R.V."/>
            <person name="Pafco B."/>
            <person name="Schwarz E.M."/>
        </authorList>
    </citation>
    <scope>NUCLEOTIDE SEQUENCE [LARGE SCALE GENOMIC DNA]</scope>
    <source>
        <strain evidence="1 2">Aroian</strain>
        <tissue evidence="1">Whole animal</tissue>
    </source>
</reference>
<evidence type="ECO:0000313" key="2">
    <source>
        <dbReference type="Proteomes" id="UP001303046"/>
    </source>
</evidence>
<evidence type="ECO:0000313" key="1">
    <source>
        <dbReference type="EMBL" id="KAK6745341.1"/>
    </source>
</evidence>
<comment type="caution">
    <text evidence="1">The sequence shown here is derived from an EMBL/GenBank/DDBJ whole genome shotgun (WGS) entry which is preliminary data.</text>
</comment>
<dbReference type="Proteomes" id="UP001303046">
    <property type="component" value="Unassembled WGS sequence"/>
</dbReference>
<organism evidence="1 2">
    <name type="scientific">Necator americanus</name>
    <name type="common">Human hookworm</name>
    <dbReference type="NCBI Taxonomy" id="51031"/>
    <lineage>
        <taxon>Eukaryota</taxon>
        <taxon>Metazoa</taxon>
        <taxon>Ecdysozoa</taxon>
        <taxon>Nematoda</taxon>
        <taxon>Chromadorea</taxon>
        <taxon>Rhabditida</taxon>
        <taxon>Rhabditina</taxon>
        <taxon>Rhabditomorpha</taxon>
        <taxon>Strongyloidea</taxon>
        <taxon>Ancylostomatidae</taxon>
        <taxon>Bunostominae</taxon>
        <taxon>Necator</taxon>
    </lineage>
</organism>
<gene>
    <name evidence="1" type="primary">Necator_chrIII.g12599</name>
    <name evidence="1" type="ORF">RB195_011832</name>
</gene>